<evidence type="ECO:0000259" key="14">
    <source>
        <dbReference type="Pfam" id="PF07992"/>
    </source>
</evidence>
<evidence type="ECO:0000256" key="6">
    <source>
        <dbReference type="ARBA" id="ARBA00023002"/>
    </source>
</evidence>
<dbReference type="Gene3D" id="3.30.390.30">
    <property type="match status" value="1"/>
</dbReference>
<dbReference type="PANTHER" id="PTHR42737">
    <property type="entry name" value="GLUTATHIONE REDUCTASE"/>
    <property type="match status" value="1"/>
</dbReference>
<dbReference type="GO" id="GO:0005739">
    <property type="term" value="C:mitochondrion"/>
    <property type="evidence" value="ECO:0007669"/>
    <property type="project" value="TreeGrafter"/>
</dbReference>
<dbReference type="OrthoDB" id="361797at2759"/>
<dbReference type="SUPFAM" id="SSF55424">
    <property type="entry name" value="FAD/NAD-linked reductases, dimerisation (C-terminal) domain"/>
    <property type="match status" value="1"/>
</dbReference>
<dbReference type="Gramene" id="CDF36387">
    <property type="protein sequence ID" value="CDF36387"/>
    <property type="gene ID" value="CHC_T00004712001"/>
</dbReference>
<evidence type="ECO:0000256" key="4">
    <source>
        <dbReference type="ARBA" id="ARBA00022827"/>
    </source>
</evidence>
<keyword evidence="5" id="KW-0521">NADP</keyword>
<feature type="binding site" evidence="10">
    <location>
        <begin position="233"/>
        <end position="240"/>
    </location>
    <ligand>
        <name>NAD(+)</name>
        <dbReference type="ChEBI" id="CHEBI:57540"/>
    </ligand>
</feature>
<dbReference type="KEGG" id="ccp:CHC_T00004712001"/>
<dbReference type="InterPro" id="IPR016156">
    <property type="entry name" value="FAD/NAD-linked_Rdtase_dimer_sf"/>
</dbReference>
<dbReference type="PhylomeDB" id="R7QD07"/>
<proteinExistence type="inferred from homology"/>
<evidence type="ECO:0000256" key="9">
    <source>
        <dbReference type="PIRSR" id="PIRSR000350-2"/>
    </source>
</evidence>
<dbReference type="GO" id="GO:0006749">
    <property type="term" value="P:glutathione metabolic process"/>
    <property type="evidence" value="ECO:0007669"/>
    <property type="project" value="TreeGrafter"/>
</dbReference>
<dbReference type="InterPro" id="IPR012999">
    <property type="entry name" value="Pyr_OxRdtase_I_AS"/>
</dbReference>
<evidence type="ECO:0000256" key="2">
    <source>
        <dbReference type="ARBA" id="ARBA00011738"/>
    </source>
</evidence>
<keyword evidence="10" id="KW-0547">Nucleotide-binding</keyword>
<accession>R7QD07</accession>
<feature type="disulfide bond" description="Redox-active" evidence="11">
    <location>
        <begin position="101"/>
        <end position="106"/>
    </location>
</feature>
<dbReference type="InterPro" id="IPR001100">
    <property type="entry name" value="Pyr_nuc-diS_OxRdtase"/>
</dbReference>
<dbReference type="PRINTS" id="PR00368">
    <property type="entry name" value="FADPNR"/>
</dbReference>
<dbReference type="FunFam" id="3.50.50.60:FF:000051">
    <property type="entry name" value="Glutathione reductase"/>
    <property type="match status" value="1"/>
</dbReference>
<evidence type="ECO:0000256" key="12">
    <source>
        <dbReference type="RuleBase" id="RU003691"/>
    </source>
</evidence>
<keyword evidence="7" id="KW-1015">Disulfide bond</keyword>
<comment type="cofactor">
    <cofactor evidence="10">
        <name>FAD</name>
        <dbReference type="ChEBI" id="CHEBI:57692"/>
    </cofactor>
    <text evidence="10">Binds 1 FAD per subunit.</text>
</comment>
<name>R7QD07_CHOCR</name>
<dbReference type="Pfam" id="PF07992">
    <property type="entry name" value="Pyr_redox_2"/>
    <property type="match status" value="1"/>
</dbReference>
<evidence type="ECO:0000256" key="5">
    <source>
        <dbReference type="ARBA" id="ARBA00022857"/>
    </source>
</evidence>
<feature type="active site" description="Proton acceptor" evidence="9">
    <location>
        <position position="498"/>
    </location>
</feature>
<dbReference type="GeneID" id="17323921"/>
<dbReference type="OMA" id="CFDYVKP"/>
<dbReference type="GO" id="GO:0050660">
    <property type="term" value="F:flavin adenine dinucleotide binding"/>
    <property type="evidence" value="ECO:0007669"/>
    <property type="project" value="InterPro"/>
</dbReference>
<dbReference type="STRING" id="2769.R7QD07"/>
<evidence type="ECO:0000256" key="10">
    <source>
        <dbReference type="PIRSR" id="PIRSR000350-3"/>
    </source>
</evidence>
<feature type="binding site" evidence="10">
    <location>
        <position position="362"/>
    </location>
    <ligand>
        <name>FAD</name>
        <dbReference type="ChEBI" id="CHEBI:57692"/>
    </ligand>
</feature>
<dbReference type="Proteomes" id="UP000012073">
    <property type="component" value="Unassembled WGS sequence"/>
</dbReference>
<dbReference type="InterPro" id="IPR036188">
    <property type="entry name" value="FAD/NAD-bd_sf"/>
</dbReference>
<dbReference type="GO" id="GO:0045454">
    <property type="term" value="P:cell redox homeostasis"/>
    <property type="evidence" value="ECO:0007669"/>
    <property type="project" value="InterPro"/>
</dbReference>
<keyword evidence="6 12" id="KW-0560">Oxidoreductase</keyword>
<evidence type="ECO:0000256" key="1">
    <source>
        <dbReference type="ARBA" id="ARBA00007532"/>
    </source>
</evidence>
<gene>
    <name evidence="15" type="ORF">CHC_T00004712001</name>
</gene>
<dbReference type="SUPFAM" id="SSF51905">
    <property type="entry name" value="FAD/NAD(P)-binding domain"/>
    <property type="match status" value="1"/>
</dbReference>
<dbReference type="AlphaFoldDB" id="R7QD07"/>
<keyword evidence="3 12" id="KW-0285">Flavoprotein</keyword>
<dbReference type="GO" id="GO:0004362">
    <property type="term" value="F:glutathione-disulfide reductase (NADPH) activity"/>
    <property type="evidence" value="ECO:0007669"/>
    <property type="project" value="TreeGrafter"/>
</dbReference>
<evidence type="ECO:0008006" key="17">
    <source>
        <dbReference type="Google" id="ProtNLM"/>
    </source>
</evidence>
<dbReference type="PIRSF" id="PIRSF000350">
    <property type="entry name" value="Mercury_reductase_MerA"/>
    <property type="match status" value="1"/>
</dbReference>
<keyword evidence="10" id="KW-0520">NAD</keyword>
<feature type="binding site" evidence="10">
    <location>
        <position position="110"/>
    </location>
    <ligand>
        <name>FAD</name>
        <dbReference type="ChEBI" id="CHEBI:57692"/>
    </ligand>
</feature>
<evidence type="ECO:0000256" key="11">
    <source>
        <dbReference type="PIRSR" id="PIRSR000350-4"/>
    </source>
</evidence>
<dbReference type="Gene3D" id="3.50.50.60">
    <property type="entry name" value="FAD/NAD(P)-binding domain"/>
    <property type="match status" value="2"/>
</dbReference>
<protein>
    <recommendedName>
        <fullName evidence="17">Glutathione-disulfide reductase</fullName>
    </recommendedName>
</protein>
<dbReference type="GO" id="GO:0005829">
    <property type="term" value="C:cytosol"/>
    <property type="evidence" value="ECO:0007669"/>
    <property type="project" value="TreeGrafter"/>
</dbReference>
<evidence type="ECO:0000256" key="7">
    <source>
        <dbReference type="ARBA" id="ARBA00023157"/>
    </source>
</evidence>
<dbReference type="PROSITE" id="PS00076">
    <property type="entry name" value="PYRIDINE_REDOX_1"/>
    <property type="match status" value="1"/>
</dbReference>
<comment type="subunit">
    <text evidence="2">Homodimer.</text>
</comment>
<evidence type="ECO:0000256" key="3">
    <source>
        <dbReference type="ARBA" id="ARBA00022630"/>
    </source>
</evidence>
<dbReference type="NCBIfam" id="NF004776">
    <property type="entry name" value="PRK06116.1"/>
    <property type="match status" value="1"/>
</dbReference>
<organism evidence="15 16">
    <name type="scientific">Chondrus crispus</name>
    <name type="common">Carrageen Irish moss</name>
    <name type="synonym">Polymorpha crispa</name>
    <dbReference type="NCBI Taxonomy" id="2769"/>
    <lineage>
        <taxon>Eukaryota</taxon>
        <taxon>Rhodophyta</taxon>
        <taxon>Florideophyceae</taxon>
        <taxon>Rhodymeniophycidae</taxon>
        <taxon>Gigartinales</taxon>
        <taxon>Gigartinaceae</taxon>
        <taxon>Chondrus</taxon>
    </lineage>
</organism>
<feature type="binding site" evidence="10">
    <location>
        <position position="321"/>
    </location>
    <ligand>
        <name>NAD(+)</name>
        <dbReference type="ChEBI" id="CHEBI:57540"/>
    </ligand>
</feature>
<evidence type="ECO:0000256" key="8">
    <source>
        <dbReference type="ARBA" id="ARBA00023284"/>
    </source>
</evidence>
<dbReference type="RefSeq" id="XP_005716206.1">
    <property type="nucleotide sequence ID" value="XM_005716149.1"/>
</dbReference>
<evidence type="ECO:0000259" key="13">
    <source>
        <dbReference type="Pfam" id="PF02852"/>
    </source>
</evidence>
<dbReference type="PANTHER" id="PTHR42737:SF2">
    <property type="entry name" value="GLUTATHIONE REDUCTASE"/>
    <property type="match status" value="1"/>
</dbReference>
<dbReference type="EMBL" id="HG001775">
    <property type="protein sequence ID" value="CDF36387.1"/>
    <property type="molecule type" value="Genomic_DNA"/>
</dbReference>
<dbReference type="InterPro" id="IPR004099">
    <property type="entry name" value="Pyr_nucl-diS_OxRdtase_dimer"/>
</dbReference>
<dbReference type="InterPro" id="IPR023753">
    <property type="entry name" value="FAD/NAD-binding_dom"/>
</dbReference>
<feature type="domain" description="FAD/NAD(P)-binding" evidence="14">
    <location>
        <begin position="64"/>
        <end position="377"/>
    </location>
</feature>
<keyword evidence="16" id="KW-1185">Reference proteome</keyword>
<keyword evidence="8 12" id="KW-0676">Redox-active center</keyword>
<feature type="domain" description="Pyridine nucleotide-disulphide oxidoreductase dimerisation" evidence="13">
    <location>
        <begin position="397"/>
        <end position="507"/>
    </location>
</feature>
<dbReference type="GO" id="GO:0034599">
    <property type="term" value="P:cellular response to oxidative stress"/>
    <property type="evidence" value="ECO:0007669"/>
    <property type="project" value="TreeGrafter"/>
</dbReference>
<reference evidence="16" key="1">
    <citation type="journal article" date="2013" name="Proc. Natl. Acad. Sci. U.S.A.">
        <title>Genome structure and metabolic features in the red seaweed Chondrus crispus shed light on evolution of the Archaeplastida.</title>
        <authorList>
            <person name="Collen J."/>
            <person name="Porcel B."/>
            <person name="Carre W."/>
            <person name="Ball S.G."/>
            <person name="Chaparro C."/>
            <person name="Tonon T."/>
            <person name="Barbeyron T."/>
            <person name="Michel G."/>
            <person name="Noel B."/>
            <person name="Valentin K."/>
            <person name="Elias M."/>
            <person name="Artiguenave F."/>
            <person name="Arun A."/>
            <person name="Aury J.M."/>
            <person name="Barbosa-Neto J.F."/>
            <person name="Bothwell J.H."/>
            <person name="Bouget F.Y."/>
            <person name="Brillet L."/>
            <person name="Cabello-Hurtado F."/>
            <person name="Capella-Gutierrez S."/>
            <person name="Charrier B."/>
            <person name="Cladiere L."/>
            <person name="Cock J.M."/>
            <person name="Coelho S.M."/>
            <person name="Colleoni C."/>
            <person name="Czjzek M."/>
            <person name="Da Silva C."/>
            <person name="Delage L."/>
            <person name="Denoeud F."/>
            <person name="Deschamps P."/>
            <person name="Dittami S.M."/>
            <person name="Gabaldon T."/>
            <person name="Gachon C.M."/>
            <person name="Groisillier A."/>
            <person name="Herve C."/>
            <person name="Jabbari K."/>
            <person name="Katinka M."/>
            <person name="Kloareg B."/>
            <person name="Kowalczyk N."/>
            <person name="Labadie K."/>
            <person name="Leblanc C."/>
            <person name="Lopez P.J."/>
            <person name="McLachlan D.H."/>
            <person name="Meslet-Cladiere L."/>
            <person name="Moustafa A."/>
            <person name="Nehr Z."/>
            <person name="Nyvall Collen P."/>
            <person name="Panaud O."/>
            <person name="Partensky F."/>
            <person name="Poulain J."/>
            <person name="Rensing S.A."/>
            <person name="Rousvoal S."/>
            <person name="Samson G."/>
            <person name="Symeonidi A."/>
            <person name="Weissenbach J."/>
            <person name="Zambounis A."/>
            <person name="Wincker P."/>
            <person name="Boyen C."/>
        </authorList>
    </citation>
    <scope>NUCLEOTIDE SEQUENCE [LARGE SCALE GENOMIC DNA]</scope>
    <source>
        <strain evidence="16">cv. Stackhouse</strain>
    </source>
</reference>
<dbReference type="Pfam" id="PF02852">
    <property type="entry name" value="Pyr_redox_dim"/>
    <property type="match status" value="1"/>
</dbReference>
<evidence type="ECO:0000313" key="15">
    <source>
        <dbReference type="EMBL" id="CDF36387.1"/>
    </source>
</evidence>
<evidence type="ECO:0000313" key="16">
    <source>
        <dbReference type="Proteomes" id="UP000012073"/>
    </source>
</evidence>
<comment type="similarity">
    <text evidence="1 12">Belongs to the class-I pyridine nucleotide-disulfide oxidoreductase family.</text>
</comment>
<keyword evidence="4 10" id="KW-0274">FAD</keyword>
<sequence length="515" mass="55711">MTAFVPSLAVRARLTTALRSSLCARPSPLRRAPHPPRRAHVAMGIATDAAATVARDTLAHGFQYDLFVIGAGSGGVRASRIAANYGARVVVAESGPLGGTCVNVGCVPKKLFVYGSHYGHDFDDAKAYGWDVPGKPTVDWPRMIATKNAEIERLNGIYGRMLGKAGVQIVYGHAKLLDPHTVQVGEDTFTADKILVATGGKPFVPEFEGREHVITSNEAFYLPNLPKRVCMVGGGYIAVEFAHIFSGYGSDVVLSYRKDLFMRGFDMDVRTHLAEQMELQGIDLRFKTEITKVVKNPDGSLQVTLNNGQVLETDLVMYATGRVPLVNDLGLEAAGVATGKSDKIIVDDWSKTNVDNIYAIGDVTDRVCLTPVAIHEGNALADTLYGNKKRNTNYDNIPTAVFSTPTIGTCGLTEEQAREKYGQTGIDVYKTKFNPMKHTMTKRTGEKVFMKLIVDRATDVVVGCHMMDAAAGDMIQLVGVAMKAGATKADFDATMPVHPVSAEEIVTLKTKEPDP</sequence>
<dbReference type="PRINTS" id="PR00411">
    <property type="entry name" value="PNDRDTASEI"/>
</dbReference>
<dbReference type="InterPro" id="IPR046952">
    <property type="entry name" value="GSHR/TRXR-like"/>
</dbReference>